<dbReference type="STRING" id="1538463.B0T36_16190"/>
<name>A0A1W0AV09_9NOCA</name>
<keyword evidence="2" id="KW-1185">Reference proteome</keyword>
<sequence>MATRSVPQPPFPAELLADLHAGNVAPDLGEQLWPAVQHDPEAQNYLHSLDEVRTQLRELGRSDAILHPMPSDVGARLELLAEYLGGSGPDAEATVPFATPSEQAPPNPVAAEPIPLHSRRRNLRLLAAAAAAIVAATCAAFIVDVVRDGTNEPVAAAPSATADTPEPGITSAVALRALGRNDVSGRLAEPAALTGCVRAAGMDSGVLGSTDMRYQGRDAVLILVGGGEGTRITALVVGPGCGPSDPQVLAVTDIG</sequence>
<gene>
    <name evidence="1" type="ORF">B0T46_09020</name>
</gene>
<proteinExistence type="predicted"/>
<reference evidence="1 2" key="1">
    <citation type="journal article" date="2016" name="Antonie Van Leeuwenhoek">
        <title>Nocardia donostiensis sp. nov., isolated from human respiratory specimens.</title>
        <authorList>
            <person name="Ercibengoa M."/>
            <person name="Bell M."/>
            <person name="Marimon J.M."/>
            <person name="Humrighouse B."/>
            <person name="Klenk H.P."/>
            <person name="Potter G."/>
            <person name="Perez-Trallero E."/>
        </authorList>
    </citation>
    <scope>NUCLEOTIDE SEQUENCE [LARGE SCALE GENOMIC DNA]</scope>
    <source>
        <strain evidence="1 2">X1655</strain>
    </source>
</reference>
<evidence type="ECO:0000313" key="2">
    <source>
        <dbReference type="Proteomes" id="UP000188836"/>
    </source>
</evidence>
<accession>A0A1W0AV09</accession>
<dbReference type="AlphaFoldDB" id="A0A1W0AV09"/>
<dbReference type="RefSeq" id="WP_077116058.1">
    <property type="nucleotide sequence ID" value="NZ_LOKT01000010.1"/>
</dbReference>
<organism evidence="1 2">
    <name type="scientific">Nocardia donostiensis</name>
    <dbReference type="NCBI Taxonomy" id="1538463"/>
    <lineage>
        <taxon>Bacteria</taxon>
        <taxon>Bacillati</taxon>
        <taxon>Actinomycetota</taxon>
        <taxon>Actinomycetes</taxon>
        <taxon>Mycobacteriales</taxon>
        <taxon>Nocardiaceae</taxon>
        <taxon>Nocardia</taxon>
    </lineage>
</organism>
<dbReference type="OrthoDB" id="4566632at2"/>
<dbReference type="Proteomes" id="UP000188836">
    <property type="component" value="Unassembled WGS sequence"/>
</dbReference>
<comment type="caution">
    <text evidence="1">The sequence shown here is derived from an EMBL/GenBank/DDBJ whole genome shotgun (WGS) entry which is preliminary data.</text>
</comment>
<dbReference type="EMBL" id="MUMY01000006">
    <property type="protein sequence ID" value="ONM49063.1"/>
    <property type="molecule type" value="Genomic_DNA"/>
</dbReference>
<evidence type="ECO:0000313" key="1">
    <source>
        <dbReference type="EMBL" id="ONM49063.1"/>
    </source>
</evidence>
<protein>
    <submittedName>
        <fullName evidence="1">Uncharacterized protein</fullName>
    </submittedName>
</protein>